<keyword evidence="1" id="KW-0732">Signal</keyword>
<dbReference type="RefSeq" id="WP_154916696.1">
    <property type="nucleotide sequence ID" value="NZ_VUOE01000001.1"/>
</dbReference>
<gene>
    <name evidence="2" type="ORF">F0361_00320</name>
</gene>
<evidence type="ECO:0008006" key="4">
    <source>
        <dbReference type="Google" id="ProtNLM"/>
    </source>
</evidence>
<evidence type="ECO:0000313" key="3">
    <source>
        <dbReference type="Proteomes" id="UP000323188"/>
    </source>
</evidence>
<reference evidence="2 3" key="1">
    <citation type="submission" date="2019-09" db="EMBL/GenBank/DDBJ databases">
        <authorList>
            <person name="Khan S.A."/>
            <person name="Jeon C.O."/>
            <person name="Chun B.H."/>
            <person name="Jeong S.E."/>
        </authorList>
    </citation>
    <scope>NUCLEOTIDE SEQUENCE [LARGE SCALE GENOMIC DNA]</scope>
    <source>
        <strain evidence="2 3">KCTC 42508</strain>
    </source>
</reference>
<accession>A0A5B2TUS8</accession>
<dbReference type="EMBL" id="VUOE01000001">
    <property type="protein sequence ID" value="KAA2218102.1"/>
    <property type="molecule type" value="Genomic_DNA"/>
</dbReference>
<name>A0A5B2TUS8_9FLAO</name>
<proteinExistence type="predicted"/>
<evidence type="ECO:0000256" key="1">
    <source>
        <dbReference type="SAM" id="SignalP"/>
    </source>
</evidence>
<organism evidence="2 3">
    <name type="scientific">Maribacter flavus</name>
    <dbReference type="NCBI Taxonomy" id="1658664"/>
    <lineage>
        <taxon>Bacteria</taxon>
        <taxon>Pseudomonadati</taxon>
        <taxon>Bacteroidota</taxon>
        <taxon>Flavobacteriia</taxon>
        <taxon>Flavobacteriales</taxon>
        <taxon>Flavobacteriaceae</taxon>
        <taxon>Maribacter</taxon>
    </lineage>
</organism>
<dbReference type="Proteomes" id="UP000323188">
    <property type="component" value="Unassembled WGS sequence"/>
</dbReference>
<protein>
    <recommendedName>
        <fullName evidence="4">Outer membrane lipoprotein carrier protein LolA</fullName>
    </recommendedName>
</protein>
<comment type="caution">
    <text evidence="2">The sequence shown here is derived from an EMBL/GenBank/DDBJ whole genome shotgun (WGS) entry which is preliminary data.</text>
</comment>
<feature type="signal peptide" evidence="1">
    <location>
        <begin position="1"/>
        <end position="19"/>
    </location>
</feature>
<sequence length="85" mass="9471">MKAILTFSLVLFFGGISLAQDANINQKVATLQEDVVLVASYLETKNVKGLDMKGQTGITRLYRYKNSRVKSALFFTTKNNKPKLA</sequence>
<dbReference type="AlphaFoldDB" id="A0A5B2TUS8"/>
<feature type="chain" id="PRO_5022937344" description="Outer membrane lipoprotein carrier protein LolA" evidence="1">
    <location>
        <begin position="20"/>
        <end position="85"/>
    </location>
</feature>
<evidence type="ECO:0000313" key="2">
    <source>
        <dbReference type="EMBL" id="KAA2218102.1"/>
    </source>
</evidence>